<dbReference type="EMBL" id="KT594769">
    <property type="protein sequence ID" value="AMB17052.1"/>
    <property type="molecule type" value="Genomic_DNA"/>
</dbReference>
<protein>
    <submittedName>
        <fullName evidence="10">Tegument protein</fullName>
    </submittedName>
</protein>
<sequence>MNSSSARRRLAEAHLRSVVYRDQTLQLSREGVGPQNPKFVNAFMEAKKAQLELEARLGACARAELLKQNIARVKARVEEQEARRKFLLSHRRYLDPVLPEQLDEIDDRLADQEDQLEEATNSLLPVRGGELLDGWMSQDDRDLLTTWQLNSVPGVQISAPSGNGSFHMYDRLVKNQLSEDNRVLPAGLRVTNPISGPDLEQGCLNGAPTDLPLK</sequence>
<accession>A0A0Y0AC57</accession>
<keyword evidence="5" id="KW-1048">Host nucleus</keyword>
<evidence type="ECO:0000256" key="7">
    <source>
        <dbReference type="ARBA" id="ARBA00022844"/>
    </source>
</evidence>
<dbReference type="GO" id="GO:0042025">
    <property type="term" value="C:host cell nucleus"/>
    <property type="evidence" value="ECO:0007669"/>
    <property type="project" value="UniProtKB-SubCell"/>
</dbReference>
<dbReference type="Proteomes" id="UP000169848">
    <property type="component" value="Segment"/>
</dbReference>
<evidence type="ECO:0000256" key="3">
    <source>
        <dbReference type="ARBA" id="ARBA00004535"/>
    </source>
</evidence>
<dbReference type="InterPro" id="IPR005207">
    <property type="entry name" value="Herpes_UL14"/>
</dbReference>
<evidence type="ECO:0000256" key="2">
    <source>
        <dbReference type="ARBA" id="ARBA00004192"/>
    </source>
</evidence>
<evidence type="ECO:0000256" key="4">
    <source>
        <dbReference type="ARBA" id="ARBA00009888"/>
    </source>
</evidence>
<dbReference type="RefSeq" id="YP_009227247.1">
    <property type="nucleotide sequence ID" value="NC_029132.1"/>
</dbReference>
<evidence type="ECO:0000313" key="11">
    <source>
        <dbReference type="Proteomes" id="UP000169848"/>
    </source>
</evidence>
<comment type="subcellular location">
    <subcellularLocation>
        <location evidence="2">Host cytoplasm</location>
    </subcellularLocation>
    <subcellularLocation>
        <location evidence="1">Host nucleus</location>
    </subcellularLocation>
    <subcellularLocation>
        <location evidence="3">Virion tegument</location>
    </subcellularLocation>
</comment>
<reference evidence="10 11" key="1">
    <citation type="journal article" date="2016" name="BMC Genomics">
        <title>The first genome sequence of a metatherian herpesvirus: Macropodid herpesvirus 1.</title>
        <authorList>
            <person name="Vaz P.K."/>
            <person name="Mahony T.J."/>
            <person name="Hartley C.A."/>
            <person name="Fowler E.V."/>
            <person name="Ficorilli N."/>
            <person name="Lee S.W."/>
            <person name="Gilkerson J.R."/>
            <person name="Browning G.F."/>
            <person name="Devlin J.M."/>
        </authorList>
    </citation>
    <scope>NUCLEOTIDE SEQUENCE [LARGE SCALE GENOMIC DNA]</scope>
    <source>
        <strain evidence="10">MaHV1.3076/08</strain>
    </source>
</reference>
<evidence type="ECO:0000256" key="8">
    <source>
        <dbReference type="ARBA" id="ARBA00023200"/>
    </source>
</evidence>
<evidence type="ECO:0000256" key="6">
    <source>
        <dbReference type="ARBA" id="ARBA00022580"/>
    </source>
</evidence>
<evidence type="ECO:0000256" key="1">
    <source>
        <dbReference type="ARBA" id="ARBA00004147"/>
    </source>
</evidence>
<keyword evidence="11" id="KW-1185">Reference proteome</keyword>
<feature type="coiled-coil region" evidence="9">
    <location>
        <begin position="63"/>
        <end position="122"/>
    </location>
</feature>
<dbReference type="GeneID" id="26828068"/>
<dbReference type="KEGG" id="vg:26828068"/>
<evidence type="ECO:0000256" key="5">
    <source>
        <dbReference type="ARBA" id="ARBA00022562"/>
    </source>
</evidence>
<keyword evidence="7" id="KW-0946">Virion</keyword>
<dbReference type="GO" id="GO:0030430">
    <property type="term" value="C:host cell cytoplasm"/>
    <property type="evidence" value="ECO:0007669"/>
    <property type="project" value="UniProtKB-SubCell"/>
</dbReference>
<evidence type="ECO:0000313" key="10">
    <source>
        <dbReference type="EMBL" id="AMB17052.1"/>
    </source>
</evidence>
<keyword evidence="8" id="KW-1035">Host cytoplasm</keyword>
<keyword evidence="9" id="KW-0175">Coiled coil</keyword>
<organism evidence="10 11">
    <name type="scientific">Macropodid alphaherpesvirus 1</name>
    <dbReference type="NCBI Taxonomy" id="137443"/>
    <lineage>
        <taxon>Viruses</taxon>
        <taxon>Duplodnaviria</taxon>
        <taxon>Heunggongvirae</taxon>
        <taxon>Peploviricota</taxon>
        <taxon>Herviviricetes</taxon>
        <taxon>Herpesvirales</taxon>
        <taxon>Orthoherpesviridae</taxon>
        <taxon>Alphaherpesvirinae</taxon>
        <taxon>Simplexvirus</taxon>
        <taxon>Simplexvirus macropodidalpha1</taxon>
    </lineage>
</organism>
<dbReference type="OrthoDB" id="24147at10239"/>
<gene>
    <name evidence="10" type="primary">UL14</name>
</gene>
<keyword evidence="6" id="KW-0920">Virion tegument</keyword>
<evidence type="ECO:0000256" key="9">
    <source>
        <dbReference type="SAM" id="Coils"/>
    </source>
</evidence>
<comment type="similarity">
    <text evidence="4">Belongs to the alphaherpesvirinae HHV-1 UL14 protein family.</text>
</comment>
<dbReference type="GO" id="GO:0019033">
    <property type="term" value="C:viral tegument"/>
    <property type="evidence" value="ECO:0007669"/>
    <property type="project" value="UniProtKB-SubCell"/>
</dbReference>
<proteinExistence type="inferred from homology"/>
<name>A0A0Y0AC57_9ALPH</name>
<dbReference type="Pfam" id="PF03580">
    <property type="entry name" value="Herpes_UL14"/>
    <property type="match status" value="1"/>
</dbReference>